<feature type="compositionally biased region" description="Acidic residues" evidence="1">
    <location>
        <begin position="304"/>
        <end position="339"/>
    </location>
</feature>
<feature type="compositionally biased region" description="Polar residues" evidence="1">
    <location>
        <begin position="282"/>
        <end position="293"/>
    </location>
</feature>
<sequence>MANPDRQRDLLWLHTVRGIAYHVSKIGDLIGKCADDTEKLVHQNLPLDPYAAKSAPHLEREQDDMSARQRQPHWAWRRAPAITPKAPNVVGPAPPDVMPPPTHSSRHNGLVPRPSPYYYQPEYPPASLQRRFVHPDHQMDDHDFDRFARKRPSSAPNGDMDHYASREGDENMPRLKRVRINWTNQENGIFFDTVRRSATLDEQSLIRAIVANMGGKRNWTQCKGHFRNLVFVNKISLDEKTKKWSVNPDAKRPMRTSSTSGRGSEQSASESDVRPGEKVENGKSQPLKSSSEAQQEDHQRIDKDDDEEEEESAEVEDVELGGGDDGDSNYVAPDEEEDAEKQVEKRSGHGKTSDTRRRLTNSDVQKKNGTNGVDQARTRALKGSRGDSKTSDRSPRALKGERRVGDMEDVARTMPHRKQLSALKVENGSKSFNSPSRRLKDMKRRNTADYRPTGYAEGRRYLKQ</sequence>
<feature type="compositionally biased region" description="Basic and acidic residues" evidence="1">
    <location>
        <begin position="159"/>
        <end position="172"/>
    </location>
</feature>
<feature type="compositionally biased region" description="Basic and acidic residues" evidence="1">
    <location>
        <begin position="340"/>
        <end position="357"/>
    </location>
</feature>
<feature type="compositionally biased region" description="Polar residues" evidence="1">
    <location>
        <begin position="361"/>
        <end position="373"/>
    </location>
</feature>
<feature type="compositionally biased region" description="Polar residues" evidence="1">
    <location>
        <begin position="255"/>
        <end position="270"/>
    </location>
</feature>
<evidence type="ECO:0000313" key="3">
    <source>
        <dbReference type="Proteomes" id="UP000012073"/>
    </source>
</evidence>
<feature type="compositionally biased region" description="Basic and acidic residues" evidence="1">
    <location>
        <begin position="384"/>
        <end position="411"/>
    </location>
</feature>
<reference evidence="3" key="1">
    <citation type="journal article" date="2013" name="Proc. Natl. Acad. Sci. U.S.A.">
        <title>Genome structure and metabolic features in the red seaweed Chondrus crispus shed light on evolution of the Archaeplastida.</title>
        <authorList>
            <person name="Collen J."/>
            <person name="Porcel B."/>
            <person name="Carre W."/>
            <person name="Ball S.G."/>
            <person name="Chaparro C."/>
            <person name="Tonon T."/>
            <person name="Barbeyron T."/>
            <person name="Michel G."/>
            <person name="Noel B."/>
            <person name="Valentin K."/>
            <person name="Elias M."/>
            <person name="Artiguenave F."/>
            <person name="Arun A."/>
            <person name="Aury J.M."/>
            <person name="Barbosa-Neto J.F."/>
            <person name="Bothwell J.H."/>
            <person name="Bouget F.Y."/>
            <person name="Brillet L."/>
            <person name="Cabello-Hurtado F."/>
            <person name="Capella-Gutierrez S."/>
            <person name="Charrier B."/>
            <person name="Cladiere L."/>
            <person name="Cock J.M."/>
            <person name="Coelho S.M."/>
            <person name="Colleoni C."/>
            <person name="Czjzek M."/>
            <person name="Da Silva C."/>
            <person name="Delage L."/>
            <person name="Denoeud F."/>
            <person name="Deschamps P."/>
            <person name="Dittami S.M."/>
            <person name="Gabaldon T."/>
            <person name="Gachon C.M."/>
            <person name="Groisillier A."/>
            <person name="Herve C."/>
            <person name="Jabbari K."/>
            <person name="Katinka M."/>
            <person name="Kloareg B."/>
            <person name="Kowalczyk N."/>
            <person name="Labadie K."/>
            <person name="Leblanc C."/>
            <person name="Lopez P.J."/>
            <person name="McLachlan D.H."/>
            <person name="Meslet-Cladiere L."/>
            <person name="Moustafa A."/>
            <person name="Nehr Z."/>
            <person name="Nyvall Collen P."/>
            <person name="Panaud O."/>
            <person name="Partensky F."/>
            <person name="Poulain J."/>
            <person name="Rensing S.A."/>
            <person name="Rousvoal S."/>
            <person name="Samson G."/>
            <person name="Symeonidi A."/>
            <person name="Weissenbach J."/>
            <person name="Zambounis A."/>
            <person name="Wincker P."/>
            <person name="Boyen C."/>
        </authorList>
    </citation>
    <scope>NUCLEOTIDE SEQUENCE [LARGE SCALE GENOMIC DNA]</scope>
    <source>
        <strain evidence="3">cv. Stackhouse</strain>
    </source>
</reference>
<keyword evidence="3" id="KW-1185">Reference proteome</keyword>
<dbReference type="RefSeq" id="XP_005719278.1">
    <property type="nucleotide sequence ID" value="XM_005719221.1"/>
</dbReference>
<organism evidence="2 3">
    <name type="scientific">Chondrus crispus</name>
    <name type="common">Carrageen Irish moss</name>
    <name type="synonym">Polymorpha crispa</name>
    <dbReference type="NCBI Taxonomy" id="2769"/>
    <lineage>
        <taxon>Eukaryota</taxon>
        <taxon>Rhodophyta</taxon>
        <taxon>Florideophyceae</taxon>
        <taxon>Rhodymeniophycidae</taxon>
        <taxon>Gigartinales</taxon>
        <taxon>Gigartinaceae</taxon>
        <taxon>Chondrus</taxon>
    </lineage>
</organism>
<proteinExistence type="predicted"/>
<dbReference type="KEGG" id="ccp:CHC_T00000219001"/>
<evidence type="ECO:0000256" key="1">
    <source>
        <dbReference type="SAM" id="MobiDB-lite"/>
    </source>
</evidence>
<dbReference type="Gramene" id="CDF39367">
    <property type="protein sequence ID" value="CDF39367"/>
    <property type="gene ID" value="CHC_T00000219001"/>
</dbReference>
<dbReference type="GeneID" id="17326999"/>
<accession>R7QLJ1</accession>
<dbReference type="OrthoDB" id="10582217at2759"/>
<dbReference type="AlphaFoldDB" id="R7QLJ1"/>
<dbReference type="EMBL" id="HG002023">
    <property type="protein sequence ID" value="CDF39367.1"/>
    <property type="molecule type" value="Genomic_DNA"/>
</dbReference>
<feature type="region of interest" description="Disordered" evidence="1">
    <location>
        <begin position="148"/>
        <end position="172"/>
    </location>
</feature>
<evidence type="ECO:0000313" key="2">
    <source>
        <dbReference type="EMBL" id="CDF39367.1"/>
    </source>
</evidence>
<dbReference type="Proteomes" id="UP000012073">
    <property type="component" value="Unassembled WGS sequence"/>
</dbReference>
<name>R7QLJ1_CHOCR</name>
<feature type="region of interest" description="Disordered" evidence="1">
    <location>
        <begin position="244"/>
        <end position="464"/>
    </location>
</feature>
<gene>
    <name evidence="2" type="ORF">CHC_T00000219001</name>
</gene>
<feature type="compositionally biased region" description="Basic and acidic residues" evidence="1">
    <location>
        <begin position="271"/>
        <end position="281"/>
    </location>
</feature>
<protein>
    <submittedName>
        <fullName evidence="2">Uncharacterized protein</fullName>
    </submittedName>
</protein>